<dbReference type="AlphaFoldDB" id="A0A1R0GQB1"/>
<gene>
    <name evidence="1" type="ORF">AYI68_g6870</name>
</gene>
<feature type="non-terminal residue" evidence="1">
    <location>
        <position position="237"/>
    </location>
</feature>
<evidence type="ECO:0000313" key="1">
    <source>
        <dbReference type="EMBL" id="OLY79070.1"/>
    </source>
</evidence>
<dbReference type="Proteomes" id="UP000187455">
    <property type="component" value="Unassembled WGS sequence"/>
</dbReference>
<accession>A0A1R0GQB1</accession>
<evidence type="ECO:0000313" key="2">
    <source>
        <dbReference type="Proteomes" id="UP000187455"/>
    </source>
</evidence>
<name>A0A1R0GQB1_9FUNG</name>
<organism evidence="1 2">
    <name type="scientific">Smittium mucronatum</name>
    <dbReference type="NCBI Taxonomy" id="133383"/>
    <lineage>
        <taxon>Eukaryota</taxon>
        <taxon>Fungi</taxon>
        <taxon>Fungi incertae sedis</taxon>
        <taxon>Zoopagomycota</taxon>
        <taxon>Kickxellomycotina</taxon>
        <taxon>Harpellomycetes</taxon>
        <taxon>Harpellales</taxon>
        <taxon>Legeriomycetaceae</taxon>
        <taxon>Smittium</taxon>
    </lineage>
</organism>
<dbReference type="STRING" id="133383.A0A1R0GQB1"/>
<reference evidence="1 2" key="1">
    <citation type="journal article" date="2016" name="Mol. Biol. Evol.">
        <title>Genome-Wide Survey of Gut Fungi (Harpellales) Reveals the First Horizontally Transferred Ubiquitin Gene from a Mosquito Host.</title>
        <authorList>
            <person name="Wang Y."/>
            <person name="White M.M."/>
            <person name="Kvist S."/>
            <person name="Moncalvo J.M."/>
        </authorList>
    </citation>
    <scope>NUCLEOTIDE SEQUENCE [LARGE SCALE GENOMIC DNA]</scope>
    <source>
        <strain evidence="1 2">ALG-7-W6</strain>
    </source>
</reference>
<protein>
    <submittedName>
        <fullName evidence="1">Uncharacterized protein</fullName>
    </submittedName>
</protein>
<sequence>MLLSLGSPKLAKKAGVLVSPILNANLKFSIVGLKKSMPSARSFSESESKNKKLVPKKVVKAPLDQQAPSKAIPELIQIKHSYNLKIEKPQWAIASFFAMDKPLFGLESFRETSQTGLKSGPVVDFSFESPYLSSVGLPKDAVLPELIRLGPFAESILGPYQAQEPQKNMYNQEDANDLVHDYLDAIEFSINNPSFRSIRSTRYLTRAMQPLSRYEKYLKNSSSIEDPLETVSIHLSS</sequence>
<proteinExistence type="predicted"/>
<dbReference type="EMBL" id="LSSL01005033">
    <property type="protein sequence ID" value="OLY79070.1"/>
    <property type="molecule type" value="Genomic_DNA"/>
</dbReference>
<comment type="caution">
    <text evidence="1">The sequence shown here is derived from an EMBL/GenBank/DDBJ whole genome shotgun (WGS) entry which is preliminary data.</text>
</comment>
<keyword evidence="2" id="KW-1185">Reference proteome</keyword>
<dbReference type="OrthoDB" id="5566830at2759"/>